<dbReference type="Pfam" id="PF00685">
    <property type="entry name" value="Sulfotransfer_1"/>
    <property type="match status" value="1"/>
</dbReference>
<dbReference type="Proteomes" id="UP000176725">
    <property type="component" value="Unassembled WGS sequence"/>
</dbReference>
<dbReference type="STRING" id="1802521.A2893_01640"/>
<keyword evidence="2" id="KW-0325">Glycoprotein</keyword>
<dbReference type="PANTHER" id="PTHR10605:SF56">
    <property type="entry name" value="BIFUNCTIONAL HEPARAN SULFATE N-DEACETYLASE_N-SULFOTRANSFERASE"/>
    <property type="match status" value="1"/>
</dbReference>
<name>A0A1F8BP34_9BACT</name>
<dbReference type="EMBL" id="MGHH01000004">
    <property type="protein sequence ID" value="OGM65399.1"/>
    <property type="molecule type" value="Genomic_DNA"/>
</dbReference>
<accession>A0A1F8BP34</accession>
<evidence type="ECO:0000313" key="5">
    <source>
        <dbReference type="Proteomes" id="UP000176725"/>
    </source>
</evidence>
<dbReference type="AlphaFoldDB" id="A0A1F8BP34"/>
<dbReference type="InterPro" id="IPR027417">
    <property type="entry name" value="P-loop_NTPase"/>
</dbReference>
<feature type="domain" description="Sulfotransferase" evidence="3">
    <location>
        <begin position="13"/>
        <end position="192"/>
    </location>
</feature>
<protein>
    <recommendedName>
        <fullName evidence="3">Sulfotransferase domain-containing protein</fullName>
    </recommendedName>
</protein>
<reference evidence="4 5" key="1">
    <citation type="journal article" date="2016" name="Nat. Commun.">
        <title>Thousands of microbial genomes shed light on interconnected biogeochemical processes in an aquifer system.</title>
        <authorList>
            <person name="Anantharaman K."/>
            <person name="Brown C.T."/>
            <person name="Hug L.A."/>
            <person name="Sharon I."/>
            <person name="Castelle C.J."/>
            <person name="Probst A.J."/>
            <person name="Thomas B.C."/>
            <person name="Singh A."/>
            <person name="Wilkins M.J."/>
            <person name="Karaoz U."/>
            <person name="Brodie E.L."/>
            <person name="Williams K.H."/>
            <person name="Hubbard S.S."/>
            <person name="Banfield J.F."/>
        </authorList>
    </citation>
    <scope>NUCLEOTIDE SEQUENCE [LARGE SCALE GENOMIC DNA]</scope>
</reference>
<dbReference type="Gene3D" id="3.40.50.300">
    <property type="entry name" value="P-loop containing nucleotide triphosphate hydrolases"/>
    <property type="match status" value="1"/>
</dbReference>
<evidence type="ECO:0000259" key="3">
    <source>
        <dbReference type="Pfam" id="PF00685"/>
    </source>
</evidence>
<evidence type="ECO:0000256" key="2">
    <source>
        <dbReference type="ARBA" id="ARBA00023180"/>
    </source>
</evidence>
<organism evidence="4 5">
    <name type="scientific">Candidatus Woesebacteria bacterium RIFCSPLOWO2_01_FULL_39_25</name>
    <dbReference type="NCBI Taxonomy" id="1802521"/>
    <lineage>
        <taxon>Bacteria</taxon>
        <taxon>Candidatus Woeseibacteriota</taxon>
    </lineage>
</organism>
<dbReference type="PANTHER" id="PTHR10605">
    <property type="entry name" value="HEPARAN SULFATE SULFOTRANSFERASE"/>
    <property type="match status" value="1"/>
</dbReference>
<comment type="caution">
    <text evidence="4">The sequence shown here is derived from an EMBL/GenBank/DDBJ whole genome shotgun (WGS) entry which is preliminary data.</text>
</comment>
<keyword evidence="1" id="KW-0808">Transferase</keyword>
<dbReference type="InterPro" id="IPR000863">
    <property type="entry name" value="Sulfotransferase_dom"/>
</dbReference>
<dbReference type="InterPro" id="IPR037359">
    <property type="entry name" value="NST/OST"/>
</dbReference>
<dbReference type="SUPFAM" id="SSF52540">
    <property type="entry name" value="P-loop containing nucleoside triphosphate hydrolases"/>
    <property type="match status" value="1"/>
</dbReference>
<gene>
    <name evidence="4" type="ORF">A2893_01640</name>
</gene>
<proteinExistence type="predicted"/>
<evidence type="ECO:0000313" key="4">
    <source>
        <dbReference type="EMBL" id="OGM65399.1"/>
    </source>
</evidence>
<sequence>MKESKFSIDFVGLGAKKAGTTWLYTCLKQHPEVCFPRKKELFFFNEYDTNFPTVKNGKYELGLEWYESQFVDCSEGKIKGEISPTYLYCKFAARRIKKHIPKVKLIVTLRDPIARALSQYIDHKKTGITRNISFEKAINEDPTLIDRGLYYKHLSYYFSLFPKENILVLFLEDMKINPKKELFKIYRFLNLRDRDFIPRNYKSVPNPSTEAIFQPLNYLLMHIEYGLKRYGLHFIVNFLDRTGIRRLIVSVKNLNSLPLKKNPEIRKKTIDDLRDIFRDDVIGLEKFLGKNLTSWKEPK</sequence>
<dbReference type="GO" id="GO:0008146">
    <property type="term" value="F:sulfotransferase activity"/>
    <property type="evidence" value="ECO:0007669"/>
    <property type="project" value="InterPro"/>
</dbReference>
<evidence type="ECO:0000256" key="1">
    <source>
        <dbReference type="ARBA" id="ARBA00022679"/>
    </source>
</evidence>